<comment type="caution">
    <text evidence="2">The sequence shown here is derived from an EMBL/GenBank/DDBJ whole genome shotgun (WGS) entry which is preliminary data.</text>
</comment>
<reference evidence="2 3" key="1">
    <citation type="journal article" date="2018" name="Sci. Rep.">
        <title>Genomic signatures of local adaptation to the degree of environmental predictability in rotifers.</title>
        <authorList>
            <person name="Franch-Gras L."/>
            <person name="Hahn C."/>
            <person name="Garcia-Roger E.M."/>
            <person name="Carmona M.J."/>
            <person name="Serra M."/>
            <person name="Gomez A."/>
        </authorList>
    </citation>
    <scope>NUCLEOTIDE SEQUENCE [LARGE SCALE GENOMIC DNA]</scope>
    <source>
        <strain evidence="2">HYR1</strain>
    </source>
</reference>
<dbReference type="EMBL" id="REGN01000082">
    <property type="protein sequence ID" value="RNA44606.1"/>
    <property type="molecule type" value="Genomic_DNA"/>
</dbReference>
<dbReference type="Proteomes" id="UP000276133">
    <property type="component" value="Unassembled WGS sequence"/>
</dbReference>
<dbReference type="SUPFAM" id="SSF75399">
    <property type="entry name" value="Plakin repeat"/>
    <property type="match status" value="8"/>
</dbReference>
<dbReference type="STRING" id="10195.A0A3M7T953"/>
<sequence length="1586" mass="178994">MKKITILDAFEPFKQEFVPIKQAINQGLFNTSTYLYFNPAENRHYSITEAEKNGFLRLAIDQRPEALVVERIKVSQQVSLVSARDPQNRERLVPISQAIYLGIVDNKAKVYVDSVQGKDIDLGDAFDSDLIQGHIVGEITEKVTETLTEQKNPDTIGLLKKTETHTYGMGDEEPMELTRVNGVFVFDRTKSVSINKMIKKFDDEVMAGFVSDPASCRILEHASTSHVIDFGDALAKNLIIMPDSLTFEQHVLYALDLSTGNKFDFEAACQIGLIDVKNRTFFDTKLNKSISLFEALAKNYIVMRDELNTNYDQSQIDDHSNSVSYLDLKSMFDPSSGVQITLRQALDLGILSKDKQFYVDLYNGKKMCLHEAVEKGLAMLKPERVEHKVDEGYQYLVINGVLDPVQNKEMSLAEAINCGLLDYAESEFHDPLTGQTMSLLDAYDKGYLKTTITDSNQGDLASDCGPTESPAQSLDRQSRVDTGPSKLLKSHSVSPKRSTAAAKFRSASAYDVKSVDKLSTMSRKSVMSKIKSKLLGKRAKYNQFNEYLIQQSMKIVDTKSKEIYQLREAIEHNLIRPNERIVDAHSQQDYSVVEAIENGLIKFFHPLNNFEFKYDQSCSVFKNEFLLLVNYVVEPRTKRKIGLKSAFQNEIINKERSTYFKKKHIDIIKAIEKSYISCEIINLDLLKSIIASNVFKLCKDPKLPLPPLPPPSPPTSPPASSPPSQHTEATISEHDAQSLAEYGQFEQKGELKGQHIPEAILEQSGLKYNPYGRYCIGEVYDSDKAAFVSLKKALFLQIFNAHTNEYVDSASGQSMSLLKAVQRGKIRLKQTERESSVAKSFCDYDEIGEDEPRLTSTLKSFTQTYESLADEEVDAPRPHLADTLSVDSTPSGQLHLDIVNTLLYKKSSNGRYIRFDRVLKHRLYNTADGTVVDIVDIAHNRHSYSLYDALKKGLLRLNDQNVLFDEHGVYVVDYVLANSRKISLAEAVQKKLVDKSKQIVKFLNKCYTFNEAFRNGYFHAKLITFAHIKQTLDDYAKRKENKLKKFNRDTVADLYTPVSVSKANGPDFGIFDRASDSYVCVSEALETGVLLNDPVRVLDSASGNYMLLKDAVVKGLVSCEPRKMVDFKSCFLAHSRKSYIVDCVYDPRKTTMYSLTDAIKTGVFNNGTYKNFLQGKLLTMDEAIEHGFIRAKLIDLDLMETSVRRWMRLQSSSSPAPRSKSSRGAETDEEEDEARPRAKSVDARSRMEPFSARIVSVQDVLSGKYIKVDDAVKFGLINFREGNFKNSLTNQTLSINDAMNAGFILVESNVDRLASRRRAQSVRSSRTLDSAKASVDFLETSRIELGSELKILSVLDPVRREYLSLSEAVETGIFDVNTTMYVDGRTGKKLTMVEAIDQNLIKIGDKNFRPSFKLTVEQTDRNFVKNIKTLCIRFIVDLFTQQVVPVNVASHKKLINTDNGTYVAFEKIIGLKEAYDKCLALTCDDLDRHNSARGKFRVVCVRKSTTGKNMSLKSALAKNWINLERRVYIDKMTNEEMPFSQAVDMDLLVLKSSADDQTTLTENTSKPMSRSKSKDGYFNSYTSRIF</sequence>
<feature type="region of interest" description="Disordered" evidence="1">
    <location>
        <begin position="1559"/>
        <end position="1586"/>
    </location>
</feature>
<evidence type="ECO:0000313" key="2">
    <source>
        <dbReference type="EMBL" id="RNA44606.1"/>
    </source>
</evidence>
<feature type="compositionally biased region" description="Pro residues" evidence="1">
    <location>
        <begin position="706"/>
        <end position="721"/>
    </location>
</feature>
<feature type="compositionally biased region" description="Polar residues" evidence="1">
    <location>
        <begin position="1559"/>
        <end position="1570"/>
    </location>
</feature>
<dbReference type="OrthoDB" id="18740at2759"/>
<feature type="compositionally biased region" description="Basic and acidic residues" evidence="1">
    <location>
        <begin position="1234"/>
        <end position="1244"/>
    </location>
</feature>
<gene>
    <name evidence="2" type="ORF">BpHYR1_035199</name>
</gene>
<dbReference type="GO" id="GO:0005856">
    <property type="term" value="C:cytoskeleton"/>
    <property type="evidence" value="ECO:0007669"/>
    <property type="project" value="InterPro"/>
</dbReference>
<keyword evidence="3" id="KW-1185">Reference proteome</keyword>
<feature type="region of interest" description="Disordered" evidence="1">
    <location>
        <begin position="706"/>
        <end position="732"/>
    </location>
</feature>
<protein>
    <submittedName>
        <fullName evidence="2">Microtubule-actin cross-linking factor 1-like isoform X4</fullName>
    </submittedName>
</protein>
<dbReference type="InterPro" id="IPR001101">
    <property type="entry name" value="Plectin_repeat"/>
</dbReference>
<dbReference type="Gene3D" id="3.90.1290.10">
    <property type="entry name" value="Plakin repeat"/>
    <property type="match status" value="6"/>
</dbReference>
<proteinExistence type="predicted"/>
<name>A0A3M7T953_BRAPC</name>
<feature type="region of interest" description="Disordered" evidence="1">
    <location>
        <begin position="1209"/>
        <end position="1244"/>
    </location>
</feature>
<organism evidence="2 3">
    <name type="scientific">Brachionus plicatilis</name>
    <name type="common">Marine rotifer</name>
    <name type="synonym">Brachionus muelleri</name>
    <dbReference type="NCBI Taxonomy" id="10195"/>
    <lineage>
        <taxon>Eukaryota</taxon>
        <taxon>Metazoa</taxon>
        <taxon>Spiralia</taxon>
        <taxon>Gnathifera</taxon>
        <taxon>Rotifera</taxon>
        <taxon>Eurotatoria</taxon>
        <taxon>Monogononta</taxon>
        <taxon>Pseudotrocha</taxon>
        <taxon>Ploima</taxon>
        <taxon>Brachionidae</taxon>
        <taxon>Brachionus</taxon>
    </lineage>
</organism>
<evidence type="ECO:0000313" key="3">
    <source>
        <dbReference type="Proteomes" id="UP000276133"/>
    </source>
</evidence>
<evidence type="ECO:0000256" key="1">
    <source>
        <dbReference type="SAM" id="MobiDB-lite"/>
    </source>
</evidence>
<dbReference type="InterPro" id="IPR035915">
    <property type="entry name" value="Plakin_repeat_sf"/>
</dbReference>
<accession>A0A3M7T953</accession>
<dbReference type="SMART" id="SM00250">
    <property type="entry name" value="PLEC"/>
    <property type="match status" value="11"/>
</dbReference>
<feature type="region of interest" description="Disordered" evidence="1">
    <location>
        <begin position="458"/>
        <end position="496"/>
    </location>
</feature>